<evidence type="ECO:0000256" key="3">
    <source>
        <dbReference type="ARBA" id="ARBA00022723"/>
    </source>
</evidence>
<proteinExistence type="inferred from homology"/>
<dbReference type="PROSITE" id="PS00149">
    <property type="entry name" value="SULFATASE_2"/>
    <property type="match status" value="1"/>
</dbReference>
<keyword evidence="10" id="KW-1185">Reference proteome</keyword>
<dbReference type="InterPro" id="IPR024607">
    <property type="entry name" value="Sulfatase_CS"/>
</dbReference>
<evidence type="ECO:0000256" key="2">
    <source>
        <dbReference type="ARBA" id="ARBA00008779"/>
    </source>
</evidence>
<comment type="cofactor">
    <cofactor evidence="1">
        <name>Ca(2+)</name>
        <dbReference type="ChEBI" id="CHEBI:29108"/>
    </cofactor>
</comment>
<evidence type="ECO:0000256" key="1">
    <source>
        <dbReference type="ARBA" id="ARBA00001913"/>
    </source>
</evidence>
<dbReference type="GO" id="GO:0004065">
    <property type="term" value="F:arylsulfatase activity"/>
    <property type="evidence" value="ECO:0007669"/>
    <property type="project" value="TreeGrafter"/>
</dbReference>
<dbReference type="Gene3D" id="3.40.720.10">
    <property type="entry name" value="Alkaline Phosphatase, subunit A"/>
    <property type="match status" value="1"/>
</dbReference>
<dbReference type="Pfam" id="PF00884">
    <property type="entry name" value="Sulfatase"/>
    <property type="match status" value="1"/>
</dbReference>
<comment type="caution">
    <text evidence="9">The sequence shown here is derived from an EMBL/GenBank/DDBJ whole genome shotgun (WGS) entry which is preliminary data.</text>
</comment>
<dbReference type="Gene3D" id="3.30.1120.10">
    <property type="match status" value="1"/>
</dbReference>
<keyword evidence="4" id="KW-0732">Signal</keyword>
<name>A0A918QB15_9BACT</name>
<keyword evidence="5" id="KW-0378">Hydrolase</keyword>
<comment type="similarity">
    <text evidence="2">Belongs to the sulfatase family.</text>
</comment>
<accession>A0A918QB15</accession>
<evidence type="ECO:0000313" key="9">
    <source>
        <dbReference type="EMBL" id="GGZ38632.1"/>
    </source>
</evidence>
<organism evidence="9 10">
    <name type="scientific">Echinicola pacifica</name>
    <dbReference type="NCBI Taxonomy" id="346377"/>
    <lineage>
        <taxon>Bacteria</taxon>
        <taxon>Pseudomonadati</taxon>
        <taxon>Bacteroidota</taxon>
        <taxon>Cytophagia</taxon>
        <taxon>Cytophagales</taxon>
        <taxon>Cyclobacteriaceae</taxon>
        <taxon>Echinicola</taxon>
    </lineage>
</organism>
<evidence type="ECO:0000256" key="4">
    <source>
        <dbReference type="ARBA" id="ARBA00022729"/>
    </source>
</evidence>
<dbReference type="InterPro" id="IPR017850">
    <property type="entry name" value="Alkaline_phosphatase_core_sf"/>
</dbReference>
<dbReference type="AlphaFoldDB" id="A0A918QB15"/>
<dbReference type="Proteomes" id="UP000619457">
    <property type="component" value="Unassembled WGS sequence"/>
</dbReference>
<evidence type="ECO:0000313" key="10">
    <source>
        <dbReference type="Proteomes" id="UP000619457"/>
    </source>
</evidence>
<dbReference type="PANTHER" id="PTHR42693">
    <property type="entry name" value="ARYLSULFATASE FAMILY MEMBER"/>
    <property type="match status" value="1"/>
</dbReference>
<evidence type="ECO:0000259" key="8">
    <source>
        <dbReference type="Pfam" id="PF00884"/>
    </source>
</evidence>
<evidence type="ECO:0000256" key="7">
    <source>
        <dbReference type="ARBA" id="ARBA00023180"/>
    </source>
</evidence>
<dbReference type="GO" id="GO:0046872">
    <property type="term" value="F:metal ion binding"/>
    <property type="evidence" value="ECO:0007669"/>
    <property type="project" value="UniProtKB-KW"/>
</dbReference>
<dbReference type="InterPro" id="IPR000917">
    <property type="entry name" value="Sulfatase_N"/>
</dbReference>
<keyword evidence="3" id="KW-0479">Metal-binding</keyword>
<dbReference type="PANTHER" id="PTHR42693:SF11">
    <property type="entry name" value="ARYLSULFATASE A"/>
    <property type="match status" value="1"/>
</dbReference>
<dbReference type="CDD" id="cd16026">
    <property type="entry name" value="GALNS_like"/>
    <property type="match status" value="1"/>
</dbReference>
<reference evidence="9" key="1">
    <citation type="journal article" date="2014" name="Int. J. Syst. Evol. Microbiol.">
        <title>Complete genome sequence of Corynebacterium casei LMG S-19264T (=DSM 44701T), isolated from a smear-ripened cheese.</title>
        <authorList>
            <consortium name="US DOE Joint Genome Institute (JGI-PGF)"/>
            <person name="Walter F."/>
            <person name="Albersmeier A."/>
            <person name="Kalinowski J."/>
            <person name="Ruckert C."/>
        </authorList>
    </citation>
    <scope>NUCLEOTIDE SEQUENCE</scope>
    <source>
        <strain evidence="9">KCTC 12368</strain>
    </source>
</reference>
<sequence>MKNLSFPICIFTFLILLSLPSYGQKNSKPNIIVIFADDLGYGDLGCYGHPTIQTPYLDQMAAEGMRFTQFYVGADVCTPSRAALLTGRLPIRFGMAGEGRGVLFPDSGAGLPHSEVTIASLLKEAGYSTGMIGKWHLGHLPEFMPNTHGFDYFFGTPYSNDMRPASNPKLPPFPLYRNEEVIERGIQQETLTKRYTEEAVKFIRENKEEPFFLYYPSNFPHVPLYASEDFVGKSRRGLYGDVVSELDWSVGEILKELKDLGIDDSTLVIFTSDNGPWLSQKEEGGSSGLLFEGKGSTYEGGMRVPGIFWWPGTIPAKGSTEALGTTMDLLPTFARLAGIPLPKGKVLDGVDLMPVLSGQEQAVREFVYYYHRSELYAIRKGPWKAHFTTRPSYSAEPAKRHETPLLYNMEADPSEKYNVSDQYPEQLLEIQKEYQRHVESFTPAASIMEIKIAD</sequence>
<dbReference type="FunFam" id="3.40.720.10:FF:000023">
    <property type="entry name" value="Arylsulfatase A"/>
    <property type="match status" value="1"/>
</dbReference>
<reference evidence="9" key="2">
    <citation type="submission" date="2020-09" db="EMBL/GenBank/DDBJ databases">
        <authorList>
            <person name="Sun Q."/>
            <person name="Kim S."/>
        </authorList>
    </citation>
    <scope>NUCLEOTIDE SEQUENCE</scope>
    <source>
        <strain evidence="9">KCTC 12368</strain>
    </source>
</reference>
<dbReference type="InterPro" id="IPR050738">
    <property type="entry name" value="Sulfatase"/>
</dbReference>
<dbReference type="RefSeq" id="WP_018473566.1">
    <property type="nucleotide sequence ID" value="NZ_BMWX01000008.1"/>
</dbReference>
<dbReference type="Pfam" id="PF14707">
    <property type="entry name" value="Sulfatase_C"/>
    <property type="match status" value="1"/>
</dbReference>
<protein>
    <submittedName>
        <fullName evidence="9">Arylsulfatase</fullName>
    </submittedName>
</protein>
<dbReference type="EMBL" id="BMWX01000008">
    <property type="protein sequence ID" value="GGZ38632.1"/>
    <property type="molecule type" value="Genomic_DNA"/>
</dbReference>
<dbReference type="SUPFAM" id="SSF53649">
    <property type="entry name" value="Alkaline phosphatase-like"/>
    <property type="match status" value="1"/>
</dbReference>
<evidence type="ECO:0000256" key="5">
    <source>
        <dbReference type="ARBA" id="ARBA00022801"/>
    </source>
</evidence>
<keyword evidence="7" id="KW-0325">Glycoprotein</keyword>
<feature type="domain" description="Sulfatase N-terminal" evidence="8">
    <location>
        <begin position="29"/>
        <end position="339"/>
    </location>
</feature>
<gene>
    <name evidence="9" type="primary">arsA</name>
    <name evidence="9" type="ORF">GCM10007049_34740</name>
</gene>
<evidence type="ECO:0000256" key="6">
    <source>
        <dbReference type="ARBA" id="ARBA00022837"/>
    </source>
</evidence>
<keyword evidence="6" id="KW-0106">Calcium</keyword>